<dbReference type="AlphaFoldDB" id="A0A4Y2ADX1"/>
<keyword evidence="6" id="KW-1185">Reference proteome</keyword>
<feature type="compositionally biased region" description="Basic and acidic residues" evidence="3">
    <location>
        <begin position="355"/>
        <end position="378"/>
    </location>
</feature>
<evidence type="ECO:0000313" key="5">
    <source>
        <dbReference type="EMBL" id="GBL78043.1"/>
    </source>
</evidence>
<dbReference type="PANTHER" id="PTHR15431">
    <property type="entry name" value="FGFR1 ONCOGENE PARTNER/LISH DOMAIN-CONTAINING PROTEIN"/>
    <property type="match status" value="1"/>
</dbReference>
<evidence type="ECO:0000256" key="2">
    <source>
        <dbReference type="ARBA" id="ARBA00023212"/>
    </source>
</evidence>
<organism evidence="5 6">
    <name type="scientific">Araneus ventricosus</name>
    <name type="common">Orbweaver spider</name>
    <name type="synonym">Epeira ventricosa</name>
    <dbReference type="NCBI Taxonomy" id="182803"/>
    <lineage>
        <taxon>Eukaryota</taxon>
        <taxon>Metazoa</taxon>
        <taxon>Ecdysozoa</taxon>
        <taxon>Arthropoda</taxon>
        <taxon>Chelicerata</taxon>
        <taxon>Arachnida</taxon>
        <taxon>Araneae</taxon>
        <taxon>Araneomorphae</taxon>
        <taxon>Entelegynae</taxon>
        <taxon>Araneoidea</taxon>
        <taxon>Araneidae</taxon>
        <taxon>Araneus</taxon>
    </lineage>
</organism>
<evidence type="ECO:0000313" key="6">
    <source>
        <dbReference type="Proteomes" id="UP000499080"/>
    </source>
</evidence>
<dbReference type="Pfam" id="PF09398">
    <property type="entry name" value="FOP_dimer"/>
    <property type="match status" value="1"/>
</dbReference>
<dbReference type="PANTHER" id="PTHR15431:SF9">
    <property type="entry name" value="CENTROSOMAL PROTEIN 43"/>
    <property type="match status" value="1"/>
</dbReference>
<comment type="caution">
    <text evidence="5">The sequence shown here is derived from an EMBL/GenBank/DDBJ whole genome shotgun (WGS) entry which is preliminary data.</text>
</comment>
<evidence type="ECO:0000256" key="3">
    <source>
        <dbReference type="SAM" id="MobiDB-lite"/>
    </source>
</evidence>
<evidence type="ECO:0000259" key="4">
    <source>
        <dbReference type="Pfam" id="PF09398"/>
    </source>
</evidence>
<feature type="compositionally biased region" description="Polar residues" evidence="3">
    <location>
        <begin position="202"/>
        <end position="215"/>
    </location>
</feature>
<dbReference type="Gene3D" id="1.20.960.40">
    <property type="match status" value="1"/>
</dbReference>
<proteinExistence type="predicted"/>
<dbReference type="Proteomes" id="UP000499080">
    <property type="component" value="Unassembled WGS sequence"/>
</dbReference>
<reference evidence="5 6" key="1">
    <citation type="journal article" date="2019" name="Sci. Rep.">
        <title>Orb-weaving spider Araneus ventricosus genome elucidates the spidroin gene catalogue.</title>
        <authorList>
            <person name="Kono N."/>
            <person name="Nakamura H."/>
            <person name="Ohtoshi R."/>
            <person name="Moran D.A.P."/>
            <person name="Shinohara A."/>
            <person name="Yoshida Y."/>
            <person name="Fujiwara M."/>
            <person name="Mori M."/>
            <person name="Tomita M."/>
            <person name="Arakawa K."/>
        </authorList>
    </citation>
    <scope>NUCLEOTIDE SEQUENCE [LARGE SCALE GENOMIC DNA]</scope>
</reference>
<gene>
    <name evidence="5" type="primary">FGFR1OP</name>
    <name evidence="5" type="ORF">AVEN_143350_1</name>
</gene>
<feature type="compositionally biased region" description="Low complexity" evidence="3">
    <location>
        <begin position="405"/>
        <end position="421"/>
    </location>
</feature>
<dbReference type="EMBL" id="BGPR01000014">
    <property type="protein sequence ID" value="GBL78043.1"/>
    <property type="molecule type" value="Genomic_DNA"/>
</dbReference>
<dbReference type="GO" id="GO:0005813">
    <property type="term" value="C:centrosome"/>
    <property type="evidence" value="ECO:0007669"/>
    <property type="project" value="TreeGrafter"/>
</dbReference>
<protein>
    <submittedName>
        <fullName evidence="5">FGFR1 oncogene partner</fullName>
    </submittedName>
</protein>
<feature type="compositionally biased region" description="Low complexity" evidence="3">
    <location>
        <begin position="304"/>
        <end position="318"/>
    </location>
</feature>
<dbReference type="GO" id="GO:0034453">
    <property type="term" value="P:microtubule anchoring"/>
    <property type="evidence" value="ECO:0007669"/>
    <property type="project" value="InterPro"/>
</dbReference>
<keyword evidence="1" id="KW-0963">Cytoplasm</keyword>
<feature type="region of interest" description="Disordered" evidence="3">
    <location>
        <begin position="254"/>
        <end position="426"/>
    </location>
</feature>
<feature type="compositionally biased region" description="Basic and acidic residues" evidence="3">
    <location>
        <begin position="189"/>
        <end position="198"/>
    </location>
</feature>
<accession>A0A4Y2ADX1</accession>
<dbReference type="OrthoDB" id="2160638at2759"/>
<feature type="compositionally biased region" description="Polar residues" evidence="3">
    <location>
        <begin position="282"/>
        <end position="303"/>
    </location>
</feature>
<keyword evidence="2" id="KW-0206">Cytoskeleton</keyword>
<sequence length="445" mass="49370">MYAEGETELRDLIIQNLEACGFLNKIKAELRAGVLLAFEEERSLRSKIPLFNKKFDEFMEKKDGKLVVSLVREFLEYFNLNFTISVFDPEIATSSPCLNRTDLCKELNLKNSDFDGPVISALLRSKPSFELEKVSQSVSSEKSTGFSASIHKSLETISEDSPVKEKNGFENLTSKDNVSTSAFPTLKFEDSGKNKIPDENVNAKQKTPASDNFRKSNSSIIEKLKNESASLELLDKEKSKVSDVFTNEKPSSIFREKESSSNLDDDSFFDDPIPSEKPSFFNLPSENPFTMSSFKDNTQNKSNGTTLLGTEKGTLSSLKDLPALSTKGKDWNYSTSELPKSLPSLDTKMSASGSEKSDDKEMKEDAKEDIVRKDKDPDPESTEESSDRQLNSDESIEEDLEGDFSAGLDDLLNSSLSLGDDATSDQTISQISVVDGVDHVEPVMN</sequence>
<dbReference type="InterPro" id="IPR018993">
    <property type="entry name" value="FOP_dimerisation-dom_N"/>
</dbReference>
<evidence type="ECO:0000256" key="1">
    <source>
        <dbReference type="ARBA" id="ARBA00022490"/>
    </source>
</evidence>
<name>A0A4Y2ADX1_ARAVE</name>
<feature type="region of interest" description="Disordered" evidence="3">
    <location>
        <begin position="189"/>
        <end position="215"/>
    </location>
</feature>
<feature type="domain" description="FGFR1 oncogene partner (FOP) N-terminal dimerisation" evidence="4">
    <location>
        <begin position="47"/>
        <end position="114"/>
    </location>
</feature>